<feature type="domain" description="C2H2-type" evidence="3">
    <location>
        <begin position="53"/>
        <end position="82"/>
    </location>
</feature>
<evidence type="ECO:0000313" key="5">
    <source>
        <dbReference type="Proteomes" id="UP000075885"/>
    </source>
</evidence>
<feature type="region of interest" description="Disordered" evidence="2">
    <location>
        <begin position="199"/>
        <end position="223"/>
    </location>
</feature>
<feature type="compositionally biased region" description="Acidic residues" evidence="2">
    <location>
        <begin position="203"/>
        <end position="215"/>
    </location>
</feature>
<dbReference type="PROSITE" id="PS00028">
    <property type="entry name" value="ZINC_FINGER_C2H2_1"/>
    <property type="match status" value="1"/>
</dbReference>
<accession>A0A182P3S1</accession>
<feature type="region of interest" description="Disordered" evidence="2">
    <location>
        <begin position="123"/>
        <end position="147"/>
    </location>
</feature>
<reference evidence="5" key="1">
    <citation type="submission" date="2013-03" db="EMBL/GenBank/DDBJ databases">
        <title>The Genome Sequence of Anopheles epiroticus epiroticus2.</title>
        <authorList>
            <consortium name="The Broad Institute Genomics Platform"/>
            <person name="Neafsey D.E."/>
            <person name="Howell P."/>
            <person name="Walker B."/>
            <person name="Young S.K."/>
            <person name="Zeng Q."/>
            <person name="Gargeya S."/>
            <person name="Fitzgerald M."/>
            <person name="Haas B."/>
            <person name="Abouelleil A."/>
            <person name="Allen A.W."/>
            <person name="Alvarado L."/>
            <person name="Arachchi H.M."/>
            <person name="Berlin A.M."/>
            <person name="Chapman S.B."/>
            <person name="Gainer-Dewar J."/>
            <person name="Goldberg J."/>
            <person name="Griggs A."/>
            <person name="Gujja S."/>
            <person name="Hansen M."/>
            <person name="Howarth C."/>
            <person name="Imamovic A."/>
            <person name="Ireland A."/>
            <person name="Larimer J."/>
            <person name="McCowan C."/>
            <person name="Murphy C."/>
            <person name="Pearson M."/>
            <person name="Poon T.W."/>
            <person name="Priest M."/>
            <person name="Roberts A."/>
            <person name="Saif S."/>
            <person name="Shea T."/>
            <person name="Sisk P."/>
            <person name="Sykes S."/>
            <person name="Wortman J."/>
            <person name="Nusbaum C."/>
            <person name="Birren B."/>
        </authorList>
    </citation>
    <scope>NUCLEOTIDE SEQUENCE [LARGE SCALE GENOMIC DNA]</scope>
    <source>
        <strain evidence="5">Epiroticus2</strain>
    </source>
</reference>
<sequence length="249" mass="27654">MEPVDCDPAVSSSSSGVTVLQYLLQNESTGAIVGGESQTSSSTIGAGPSVRIYPCTHPGCKKTYLNEEHQKAHEKYHSGDVPSHRKQAEVREGHMSADAEEKQSGLRFLLQNGQFELLPKARDSTEEIGEEEVFGESSDEEGNGKQPESIVVECTETNEDDLIEYEGDDARKDVEFENSFIQYEGSDCEATEAVEMISQEAVSDTDSDEDEDSSLDEPKQHTYSAKERKYVCEWPRRICYQPELFTSAT</sequence>
<evidence type="ECO:0000313" key="4">
    <source>
        <dbReference type="EnsemblMetazoa" id="AEPI001556-PA"/>
    </source>
</evidence>
<dbReference type="VEuPathDB" id="VectorBase:AEPI001556"/>
<dbReference type="EnsemblMetazoa" id="AEPI001556-RA">
    <property type="protein sequence ID" value="AEPI001556-PA"/>
    <property type="gene ID" value="AEPI001556"/>
</dbReference>
<name>A0A182P3S1_9DIPT</name>
<evidence type="ECO:0000256" key="2">
    <source>
        <dbReference type="SAM" id="MobiDB-lite"/>
    </source>
</evidence>
<feature type="region of interest" description="Disordered" evidence="2">
    <location>
        <begin position="70"/>
        <end position="96"/>
    </location>
</feature>
<organism evidence="4 5">
    <name type="scientific">Anopheles epiroticus</name>
    <dbReference type="NCBI Taxonomy" id="199890"/>
    <lineage>
        <taxon>Eukaryota</taxon>
        <taxon>Metazoa</taxon>
        <taxon>Ecdysozoa</taxon>
        <taxon>Arthropoda</taxon>
        <taxon>Hexapoda</taxon>
        <taxon>Insecta</taxon>
        <taxon>Pterygota</taxon>
        <taxon>Neoptera</taxon>
        <taxon>Endopterygota</taxon>
        <taxon>Diptera</taxon>
        <taxon>Nematocera</taxon>
        <taxon>Culicoidea</taxon>
        <taxon>Culicidae</taxon>
        <taxon>Anophelinae</taxon>
        <taxon>Anopheles</taxon>
    </lineage>
</organism>
<dbReference type="STRING" id="199890.A0A182P3S1"/>
<dbReference type="Gene3D" id="3.30.160.60">
    <property type="entry name" value="Classic Zinc Finger"/>
    <property type="match status" value="1"/>
</dbReference>
<dbReference type="AlphaFoldDB" id="A0A182P3S1"/>
<evidence type="ECO:0000256" key="1">
    <source>
        <dbReference type="PROSITE-ProRule" id="PRU00042"/>
    </source>
</evidence>
<dbReference type="Proteomes" id="UP000075885">
    <property type="component" value="Unassembled WGS sequence"/>
</dbReference>
<reference evidence="4" key="2">
    <citation type="submission" date="2020-05" db="UniProtKB">
        <authorList>
            <consortium name="EnsemblMetazoa"/>
        </authorList>
    </citation>
    <scope>IDENTIFICATION</scope>
    <source>
        <strain evidence="4">Epiroticus2</strain>
    </source>
</reference>
<keyword evidence="1" id="KW-0862">Zinc</keyword>
<feature type="compositionally biased region" description="Acidic residues" evidence="2">
    <location>
        <begin position="126"/>
        <end position="141"/>
    </location>
</feature>
<keyword evidence="1" id="KW-0479">Metal-binding</keyword>
<dbReference type="PROSITE" id="PS50157">
    <property type="entry name" value="ZINC_FINGER_C2H2_2"/>
    <property type="match status" value="1"/>
</dbReference>
<proteinExistence type="predicted"/>
<evidence type="ECO:0000259" key="3">
    <source>
        <dbReference type="PROSITE" id="PS50157"/>
    </source>
</evidence>
<protein>
    <recommendedName>
        <fullName evidence="3">C2H2-type domain-containing protein</fullName>
    </recommendedName>
</protein>
<keyword evidence="5" id="KW-1185">Reference proteome</keyword>
<keyword evidence="1" id="KW-0863">Zinc-finger</keyword>
<dbReference type="InterPro" id="IPR013087">
    <property type="entry name" value="Znf_C2H2_type"/>
</dbReference>
<dbReference type="GO" id="GO:0008270">
    <property type="term" value="F:zinc ion binding"/>
    <property type="evidence" value="ECO:0007669"/>
    <property type="project" value="UniProtKB-KW"/>
</dbReference>